<dbReference type="RefSeq" id="NP_505796.2">
    <property type="nucleotide sequence ID" value="NM_073395.5"/>
</dbReference>
<dbReference type="UCSC" id="F17C11.6">
    <property type="organism name" value="c. elegans"/>
</dbReference>
<keyword evidence="1" id="KW-0472">Membrane</keyword>
<evidence type="ECO:0000313" key="4">
    <source>
        <dbReference type="WormBase" id="F17C11.6"/>
    </source>
</evidence>
<dbReference type="PIR" id="T21058">
    <property type="entry name" value="T21058"/>
</dbReference>
<dbReference type="EMBL" id="BX284605">
    <property type="protein sequence ID" value="CAA96628.2"/>
    <property type="molecule type" value="Genomic_DNA"/>
</dbReference>
<reference evidence="2 3" key="1">
    <citation type="journal article" date="1998" name="Science">
        <title>Genome sequence of the nematode C. elegans: a platform for investigating biology.</title>
        <authorList>
            <consortium name="The C. elegans sequencing consortium"/>
            <person name="Sulson J.E."/>
            <person name="Waterston R."/>
        </authorList>
    </citation>
    <scope>NUCLEOTIDE SEQUENCE [LARGE SCALE GENOMIC DNA]</scope>
    <source>
        <strain evidence="2 3">Bristol N2</strain>
    </source>
</reference>
<dbReference type="FunCoup" id="Q19517">
    <property type="interactions" value="1629"/>
</dbReference>
<dbReference type="OrthoDB" id="5867857at2759"/>
<dbReference type="InParanoid" id="Q19517"/>
<dbReference type="eggNOG" id="ENOG502TIWQ">
    <property type="taxonomic scope" value="Eukaryota"/>
</dbReference>
<evidence type="ECO:0000313" key="2">
    <source>
        <dbReference type="EMBL" id="CAA96628.2"/>
    </source>
</evidence>
<dbReference type="GeneID" id="184616"/>
<sequence>MEEMLNLVKDHASPILFGSVRFQDMNREKQMEALKDLTFRLIFVVLLPYISTMACSFGVSVGLGILINEAMAKLFSSYESFKVLRRGIVLLSMSSTLASSLIMSLNYIITPVYNFIFFIIGLK</sequence>
<dbReference type="WormBase" id="F17C11.6">
    <property type="protein sequence ID" value="CE37353"/>
    <property type="gene ID" value="WBGene00008917"/>
</dbReference>
<proteinExistence type="predicted"/>
<name>Q19517_CAEEL</name>
<dbReference type="HOGENOM" id="CLU_2017240_0_0_1"/>
<evidence type="ECO:0000313" key="3">
    <source>
        <dbReference type="Proteomes" id="UP000001940"/>
    </source>
</evidence>
<gene>
    <name evidence="2" type="ORF">CELE_F17C11.6</name>
    <name evidence="2 4" type="ORF">F17C11.6</name>
</gene>
<evidence type="ECO:0000256" key="1">
    <source>
        <dbReference type="SAM" id="Phobius"/>
    </source>
</evidence>
<organism evidence="2 3">
    <name type="scientific">Caenorhabditis elegans</name>
    <dbReference type="NCBI Taxonomy" id="6239"/>
    <lineage>
        <taxon>Eukaryota</taxon>
        <taxon>Metazoa</taxon>
        <taxon>Ecdysozoa</taxon>
        <taxon>Nematoda</taxon>
        <taxon>Chromadorea</taxon>
        <taxon>Rhabditida</taxon>
        <taxon>Rhabditina</taxon>
        <taxon>Rhabditomorpha</taxon>
        <taxon>Rhabditoidea</taxon>
        <taxon>Rhabditidae</taxon>
        <taxon>Peloderinae</taxon>
        <taxon>Caenorhabditis</taxon>
    </lineage>
</organism>
<keyword evidence="1" id="KW-1133">Transmembrane helix</keyword>
<feature type="transmembrane region" description="Helical" evidence="1">
    <location>
        <begin position="41"/>
        <end position="67"/>
    </location>
</feature>
<keyword evidence="1" id="KW-0812">Transmembrane</keyword>
<accession>Q19517</accession>
<protein>
    <submittedName>
        <fullName evidence="2">Polysacc_synt_C domain-containing protein</fullName>
    </submittedName>
</protein>
<dbReference type="Bgee" id="WBGene00008917">
    <property type="expression patterns" value="Expressed in larva and 3 other cell types or tissues"/>
</dbReference>
<dbReference type="PaxDb" id="6239-F17C11.6.2"/>
<dbReference type="AlphaFoldDB" id="Q19517"/>
<keyword evidence="3" id="KW-1185">Reference proteome</keyword>
<dbReference type="OMA" id="YISTMAC"/>
<dbReference type="Proteomes" id="UP000001940">
    <property type="component" value="Chromosome V"/>
</dbReference>
<dbReference type="AGR" id="WB:WBGene00008917"/>
<dbReference type="CTD" id="184616"/>
<dbReference type="KEGG" id="cel:CELE_F17C11.6"/>